<protein>
    <recommendedName>
        <fullName evidence="4">Repeat protein (TIGR01451 family)</fullName>
    </recommendedName>
</protein>
<evidence type="ECO:0000313" key="2">
    <source>
        <dbReference type="EMBL" id="TDR26999.1"/>
    </source>
</evidence>
<sequence>MARQNLKQKMSKWFNGRELMKTEMMFKRIFTMWRVLMMVMLFAASTAHAAITSFNATVNRDGSESYDATDVAGKDSSPTNGIVRVNDTTEYQFGYVSDSTKLTTFVFTLPAGSSWSSISTSICNGGVTNTGTVMTCRRTVTTGAESFTVTFGAGPLLQNGATITPTVSIDGAAPVNLPAVTISAAPKATTRTFNNNLLKTTVNSVGGYSYVMNFGLGVDGTSIVNSNNRGAEALRAGTSFKLSMMPGAYLTSCPGGFTCVQSAPGDPVTITYNSTVTFSTSNQYGFFSPSQVSTIFTSFPIFVPTDPNNTPSNPADDNFPLGATSYAVNQITEFDPVSISNQSNFGADYAPDSQPGYTCPTGVGISQSRVCVSLGINRTEISPIVTAFFSNTSEPGDITNVMFADDNNLNNANGAYSEVVLPGMAFDAWSGFYSDQTGNGDTTDSSGCTTFNNTYLNLKSLAKVRYGATTSQSTGAPNQVLSSPDVVIEYSSVAYADDAARRAASCGLAGDGASGWVTDPSSLSGGYDAVTSVRYRYTKPLSPGYGLSLQIPFVRPTTTASLSLANGTVLPWFYQYSYVDSTTATTKEFKSDYTGVTGLTTKGGRVTTQSVMVQNIAAVQHPANSGTSVSPGATETVTITPQVIGSPIAGLDGVATNYQIRVTNETNCLLPNLASLPANAVVINGNYGADGIPCTSDDVSVGNITFNLGDVSVPGGAATTGYPGKLTSLSPIVFQYNVLSKTVPGNKTIDIDSISTSDLRTRLERFGGEDRRSTVFTNVAGVASFTASKTTTGVTNGKVGPNETFGYTINFGNGGGSDSGVGTFVDVLPFDGDDNGTQNLGAGKLKVVGLSSGMTTSAMGTVKIEYTTQASADVLAKVSVSGQEDGSVGIAWTEYTSGTLPDGITAVRFTTSNPLLIGYAGYGAISVQAPTINSTSTIINSIYGRTTLLANNPTSVQVVRSGSPVTIQGLDAATLRGRVFIDTNANGTYE</sequence>
<reference evidence="2 3" key="1">
    <citation type="submission" date="2019-03" db="EMBL/GenBank/DDBJ databases">
        <title>Genomic Encyclopedia of Type Strains, Phase IV (KMG-IV): sequencing the most valuable type-strain genomes for metagenomic binning, comparative biology and taxonomic classification.</title>
        <authorList>
            <person name="Goeker M."/>
        </authorList>
    </citation>
    <scope>NUCLEOTIDE SEQUENCE [LARGE SCALE GENOMIC DNA]</scope>
    <source>
        <strain evidence="2 3">DSM 102852</strain>
    </source>
</reference>
<evidence type="ECO:0008006" key="4">
    <source>
        <dbReference type="Google" id="ProtNLM"/>
    </source>
</evidence>
<dbReference type="AlphaFoldDB" id="A0A4R6Y3U9"/>
<feature type="signal peptide" evidence="1">
    <location>
        <begin position="1"/>
        <end position="49"/>
    </location>
</feature>
<feature type="non-terminal residue" evidence="2">
    <location>
        <position position="990"/>
    </location>
</feature>
<keyword evidence="3" id="KW-1185">Reference proteome</keyword>
<dbReference type="RefSeq" id="WP_133621650.1">
    <property type="nucleotide sequence ID" value="NZ_SNZE01000059.1"/>
</dbReference>
<feature type="chain" id="PRO_5020184311" description="Repeat protein (TIGR01451 family)" evidence="1">
    <location>
        <begin position="50"/>
        <end position="990"/>
    </location>
</feature>
<organism evidence="2 3">
    <name type="scientific">Hydromonas duriensis</name>
    <dbReference type="NCBI Taxonomy" id="1527608"/>
    <lineage>
        <taxon>Bacteria</taxon>
        <taxon>Pseudomonadati</taxon>
        <taxon>Pseudomonadota</taxon>
        <taxon>Betaproteobacteria</taxon>
        <taxon>Burkholderiales</taxon>
        <taxon>Burkholderiaceae</taxon>
        <taxon>Hydromonas</taxon>
    </lineage>
</organism>
<accession>A0A4R6Y3U9</accession>
<comment type="caution">
    <text evidence="2">The sequence shown here is derived from an EMBL/GenBank/DDBJ whole genome shotgun (WGS) entry which is preliminary data.</text>
</comment>
<keyword evidence="1" id="KW-0732">Signal</keyword>
<dbReference type="OrthoDB" id="4648428at2"/>
<name>A0A4R6Y3U9_9BURK</name>
<gene>
    <name evidence="2" type="ORF">DFR44_1591</name>
</gene>
<evidence type="ECO:0000256" key="1">
    <source>
        <dbReference type="SAM" id="SignalP"/>
    </source>
</evidence>
<dbReference type="Proteomes" id="UP000294480">
    <property type="component" value="Unassembled WGS sequence"/>
</dbReference>
<proteinExistence type="predicted"/>
<dbReference type="EMBL" id="SNZE01000059">
    <property type="protein sequence ID" value="TDR26999.1"/>
    <property type="molecule type" value="Genomic_DNA"/>
</dbReference>
<evidence type="ECO:0000313" key="3">
    <source>
        <dbReference type="Proteomes" id="UP000294480"/>
    </source>
</evidence>